<reference evidence="7" key="1">
    <citation type="submission" date="2021-06" db="EMBL/GenBank/DDBJ databases">
        <authorList>
            <person name="Kallberg Y."/>
            <person name="Tangrot J."/>
            <person name="Rosling A."/>
        </authorList>
    </citation>
    <scope>NUCLEOTIDE SEQUENCE</scope>
    <source>
        <strain evidence="7">CL551</strain>
    </source>
</reference>
<dbReference type="InterPro" id="IPR011009">
    <property type="entry name" value="Kinase-like_dom_sf"/>
</dbReference>
<evidence type="ECO:0000256" key="5">
    <source>
        <dbReference type="ARBA" id="ARBA00022840"/>
    </source>
</evidence>
<evidence type="ECO:0000256" key="1">
    <source>
        <dbReference type="ARBA" id="ARBA00022527"/>
    </source>
</evidence>
<dbReference type="AlphaFoldDB" id="A0A9N9GZC4"/>
<comment type="caution">
    <text evidence="7">The sequence shown here is derived from an EMBL/GenBank/DDBJ whole genome shotgun (WGS) entry which is preliminary data.</text>
</comment>
<keyword evidence="2" id="KW-0808">Transferase</keyword>
<organism evidence="7 8">
    <name type="scientific">Acaulospora morrowiae</name>
    <dbReference type="NCBI Taxonomy" id="94023"/>
    <lineage>
        <taxon>Eukaryota</taxon>
        <taxon>Fungi</taxon>
        <taxon>Fungi incertae sedis</taxon>
        <taxon>Mucoromycota</taxon>
        <taxon>Glomeromycotina</taxon>
        <taxon>Glomeromycetes</taxon>
        <taxon>Diversisporales</taxon>
        <taxon>Acaulosporaceae</taxon>
        <taxon>Acaulospora</taxon>
    </lineage>
</organism>
<evidence type="ECO:0000256" key="2">
    <source>
        <dbReference type="ARBA" id="ARBA00022679"/>
    </source>
</evidence>
<dbReference type="Proteomes" id="UP000789342">
    <property type="component" value="Unassembled WGS sequence"/>
</dbReference>
<dbReference type="PANTHER" id="PTHR46485">
    <property type="entry name" value="LIM DOMAIN KINASE 1"/>
    <property type="match status" value="1"/>
</dbReference>
<dbReference type="Gene3D" id="1.10.510.10">
    <property type="entry name" value="Transferase(Phosphotransferase) domain 1"/>
    <property type="match status" value="1"/>
</dbReference>
<dbReference type="InterPro" id="IPR000719">
    <property type="entry name" value="Prot_kinase_dom"/>
</dbReference>
<keyword evidence="4" id="KW-0418">Kinase</keyword>
<dbReference type="CDD" id="cd00180">
    <property type="entry name" value="PKc"/>
    <property type="match status" value="1"/>
</dbReference>
<evidence type="ECO:0000313" key="7">
    <source>
        <dbReference type="EMBL" id="CAG8640894.1"/>
    </source>
</evidence>
<keyword evidence="5" id="KW-0067">ATP-binding</keyword>
<evidence type="ECO:0000256" key="3">
    <source>
        <dbReference type="ARBA" id="ARBA00022741"/>
    </source>
</evidence>
<dbReference type="Pfam" id="PF00069">
    <property type="entry name" value="Pkinase"/>
    <property type="match status" value="1"/>
</dbReference>
<dbReference type="GO" id="GO:0005524">
    <property type="term" value="F:ATP binding"/>
    <property type="evidence" value="ECO:0007669"/>
    <property type="project" value="UniProtKB-KW"/>
</dbReference>
<dbReference type="EMBL" id="CAJVPV010009365">
    <property type="protein sequence ID" value="CAG8640894.1"/>
    <property type="molecule type" value="Genomic_DNA"/>
</dbReference>
<evidence type="ECO:0000256" key="4">
    <source>
        <dbReference type="ARBA" id="ARBA00022777"/>
    </source>
</evidence>
<proteinExistence type="predicted"/>
<dbReference type="GO" id="GO:0004674">
    <property type="term" value="F:protein serine/threonine kinase activity"/>
    <property type="evidence" value="ECO:0007669"/>
    <property type="project" value="UniProtKB-KW"/>
</dbReference>
<dbReference type="PANTHER" id="PTHR46485:SF5">
    <property type="entry name" value="CENTER DIVIDER, ISOFORM A"/>
    <property type="match status" value="1"/>
</dbReference>
<feature type="domain" description="Protein kinase" evidence="6">
    <location>
        <begin position="32"/>
        <end position="277"/>
    </location>
</feature>
<keyword evidence="3" id="KW-0547">Nucleotide-binding</keyword>
<evidence type="ECO:0000259" key="6">
    <source>
        <dbReference type="PROSITE" id="PS50011"/>
    </source>
</evidence>
<feature type="non-terminal residue" evidence="7">
    <location>
        <position position="277"/>
    </location>
</feature>
<keyword evidence="1" id="KW-0723">Serine/threonine-protein kinase</keyword>
<gene>
    <name evidence="7" type="ORF">AMORRO_LOCUS9512</name>
</gene>
<keyword evidence="8" id="KW-1185">Reference proteome</keyword>
<dbReference type="SUPFAM" id="SSF56112">
    <property type="entry name" value="Protein kinase-like (PK-like)"/>
    <property type="match status" value="1"/>
</dbReference>
<dbReference type="InterPro" id="IPR050940">
    <property type="entry name" value="Actin_reg-Ser/Thr_kinase"/>
</dbReference>
<sequence>MLKSTPTNSSTEWIKTLIEDGELKLIDSSEFEIDQVCYSIGSFSLIELHRWKTKNIKVVLKHTAELLDSEQDTHESLIRELKVYKEIYKVKENVVHDPNEETSNVKRKGFDNILRFYGISYFEGVEKDYKLVLEYANKGDLRQYMKRNGAMMDWIEKINIVCQILNGLFFLHSNEILHRDLHTENILVQQSETEEIRILIADYGFSKVLSRGSLSISQIMFGKNVENRKNDDYRSSINEEELDDLIDRLIRLKNSPDKTSLKDVHLVLKSTQDNNEE</sequence>
<dbReference type="PROSITE" id="PS50011">
    <property type="entry name" value="PROTEIN_KINASE_DOM"/>
    <property type="match status" value="1"/>
</dbReference>
<evidence type="ECO:0000313" key="8">
    <source>
        <dbReference type="Proteomes" id="UP000789342"/>
    </source>
</evidence>
<protein>
    <submittedName>
        <fullName evidence="7">14392_t:CDS:1</fullName>
    </submittedName>
</protein>
<accession>A0A9N9GZC4</accession>
<name>A0A9N9GZC4_9GLOM</name>
<dbReference type="OrthoDB" id="10261027at2759"/>